<name>A0A383D478_9ZZZZ</name>
<evidence type="ECO:0000313" key="1">
    <source>
        <dbReference type="EMBL" id="SVE39100.1"/>
    </source>
</evidence>
<dbReference type="EMBL" id="UINC01214046">
    <property type="protein sequence ID" value="SVE39100.1"/>
    <property type="molecule type" value="Genomic_DNA"/>
</dbReference>
<proteinExistence type="predicted"/>
<gene>
    <name evidence="1" type="ORF">METZ01_LOCUS491954</name>
</gene>
<dbReference type="AlphaFoldDB" id="A0A383D478"/>
<organism evidence="1">
    <name type="scientific">marine metagenome</name>
    <dbReference type="NCBI Taxonomy" id="408172"/>
    <lineage>
        <taxon>unclassified sequences</taxon>
        <taxon>metagenomes</taxon>
        <taxon>ecological metagenomes</taxon>
    </lineage>
</organism>
<protein>
    <submittedName>
        <fullName evidence="1">Uncharacterized protein</fullName>
    </submittedName>
</protein>
<reference evidence="1" key="1">
    <citation type="submission" date="2018-05" db="EMBL/GenBank/DDBJ databases">
        <authorList>
            <person name="Lanie J.A."/>
            <person name="Ng W.-L."/>
            <person name="Kazmierczak K.M."/>
            <person name="Andrzejewski T.M."/>
            <person name="Davidsen T.M."/>
            <person name="Wayne K.J."/>
            <person name="Tettelin H."/>
            <person name="Glass J.I."/>
            <person name="Rusch D."/>
            <person name="Podicherti R."/>
            <person name="Tsui H.-C.T."/>
            <person name="Winkler M.E."/>
        </authorList>
    </citation>
    <scope>NUCLEOTIDE SEQUENCE</scope>
</reference>
<sequence>MELGMSGNGRMELGMVKEHSLLMKEPSIMENS</sequence>
<accession>A0A383D478</accession>